<dbReference type="Pfam" id="PF13411">
    <property type="entry name" value="MerR_1"/>
    <property type="match status" value="1"/>
</dbReference>
<dbReference type="GO" id="GO:0003677">
    <property type="term" value="F:DNA binding"/>
    <property type="evidence" value="ECO:0007669"/>
    <property type="project" value="InterPro"/>
</dbReference>
<sequence length="87" mass="8938">MFPYSRGRRPTTGCGRAEAAGRAGIAPSTLRGWEARRLVGPSGAGGYTPYDIVRLEALSRLVRAGLPAAAAARRLDELAAGGGRTAG</sequence>
<dbReference type="InterPro" id="IPR000551">
    <property type="entry name" value="MerR-type_HTH_dom"/>
</dbReference>
<evidence type="ECO:0000256" key="1">
    <source>
        <dbReference type="SAM" id="MobiDB-lite"/>
    </source>
</evidence>
<gene>
    <name evidence="3" type="ORF">KDK95_27210</name>
</gene>
<feature type="region of interest" description="Disordered" evidence="1">
    <location>
        <begin position="1"/>
        <end position="21"/>
    </location>
</feature>
<name>A0A941ILH8_9ACTN</name>
<dbReference type="GO" id="GO:0006355">
    <property type="term" value="P:regulation of DNA-templated transcription"/>
    <property type="evidence" value="ECO:0007669"/>
    <property type="project" value="InterPro"/>
</dbReference>
<dbReference type="RefSeq" id="WP_212521153.1">
    <property type="nucleotide sequence ID" value="NZ_JAGSOH010000110.1"/>
</dbReference>
<dbReference type="AlphaFoldDB" id="A0A941ILH8"/>
<protein>
    <submittedName>
        <fullName evidence="3">MerR family transcriptional regulator</fullName>
    </submittedName>
</protein>
<dbReference type="InterPro" id="IPR009061">
    <property type="entry name" value="DNA-bd_dom_put_sf"/>
</dbReference>
<dbReference type="SUPFAM" id="SSF46955">
    <property type="entry name" value="Putative DNA-binding domain"/>
    <property type="match status" value="1"/>
</dbReference>
<feature type="domain" description="HTH merR-type" evidence="2">
    <location>
        <begin position="18"/>
        <end position="77"/>
    </location>
</feature>
<evidence type="ECO:0000259" key="2">
    <source>
        <dbReference type="Pfam" id="PF13411"/>
    </source>
</evidence>
<dbReference type="Proteomes" id="UP000676325">
    <property type="component" value="Unassembled WGS sequence"/>
</dbReference>
<organism evidence="3 4">
    <name type="scientific">Actinospica acidithermotolerans</name>
    <dbReference type="NCBI Taxonomy" id="2828514"/>
    <lineage>
        <taxon>Bacteria</taxon>
        <taxon>Bacillati</taxon>
        <taxon>Actinomycetota</taxon>
        <taxon>Actinomycetes</taxon>
        <taxon>Catenulisporales</taxon>
        <taxon>Actinospicaceae</taxon>
        <taxon>Actinospica</taxon>
    </lineage>
</organism>
<dbReference type="EMBL" id="JAGSOH010000110">
    <property type="protein sequence ID" value="MBR7830022.1"/>
    <property type="molecule type" value="Genomic_DNA"/>
</dbReference>
<reference evidence="3" key="1">
    <citation type="submission" date="2021-04" db="EMBL/GenBank/DDBJ databases">
        <title>Genome based classification of Actinospica acidithermotolerans sp. nov., an actinobacterium isolated from an Indonesian hot spring.</title>
        <authorList>
            <person name="Kusuma A.B."/>
            <person name="Putra K.E."/>
            <person name="Nafisah S."/>
            <person name="Loh J."/>
            <person name="Nouioui I."/>
            <person name="Goodfellow M."/>
        </authorList>
    </citation>
    <scope>NUCLEOTIDE SEQUENCE</scope>
    <source>
        <strain evidence="3">MGRD01-02</strain>
    </source>
</reference>
<keyword evidence="4" id="KW-1185">Reference proteome</keyword>
<evidence type="ECO:0000313" key="4">
    <source>
        <dbReference type="Proteomes" id="UP000676325"/>
    </source>
</evidence>
<proteinExistence type="predicted"/>
<accession>A0A941ILH8</accession>
<dbReference type="Gene3D" id="1.10.1660.10">
    <property type="match status" value="1"/>
</dbReference>
<comment type="caution">
    <text evidence="3">The sequence shown here is derived from an EMBL/GenBank/DDBJ whole genome shotgun (WGS) entry which is preliminary data.</text>
</comment>
<evidence type="ECO:0000313" key="3">
    <source>
        <dbReference type="EMBL" id="MBR7830022.1"/>
    </source>
</evidence>